<protein>
    <submittedName>
        <fullName evidence="2">Uncharacterized protein</fullName>
    </submittedName>
</protein>
<name>A0A1A9ABA2_9ACTN</name>
<accession>A0A1A9ABA2</accession>
<dbReference type="EMBL" id="LT594324">
    <property type="protein sequence ID" value="SBT53765.1"/>
    <property type="molecule type" value="Genomic_DNA"/>
</dbReference>
<dbReference type="AlphaFoldDB" id="A0A1A9ABA2"/>
<reference evidence="2 3" key="1">
    <citation type="submission" date="2016-06" db="EMBL/GenBank/DDBJ databases">
        <authorList>
            <person name="Kjaerup R.B."/>
            <person name="Dalgaard T.S."/>
            <person name="Juul-Madsen H.R."/>
        </authorList>
    </citation>
    <scope>NUCLEOTIDE SEQUENCE [LARGE SCALE GENOMIC DNA]</scope>
    <source>
        <strain evidence="2 3">DSM 45248</strain>
    </source>
</reference>
<sequence length="66" mass="7726">MRIRFWRQRPEAAPRVPRQRNPQNERPTWASQPTDVFPTDGSGRAGNLTPAQRWRAGGWRRNGDTR</sequence>
<feature type="region of interest" description="Disordered" evidence="1">
    <location>
        <begin position="1"/>
        <end position="66"/>
    </location>
</feature>
<evidence type="ECO:0000313" key="2">
    <source>
        <dbReference type="EMBL" id="SBT53765.1"/>
    </source>
</evidence>
<evidence type="ECO:0000313" key="3">
    <source>
        <dbReference type="Proteomes" id="UP000198765"/>
    </source>
</evidence>
<dbReference type="Proteomes" id="UP000198765">
    <property type="component" value="Chromosome I"/>
</dbReference>
<evidence type="ECO:0000256" key="1">
    <source>
        <dbReference type="SAM" id="MobiDB-lite"/>
    </source>
</evidence>
<organism evidence="2 3">
    <name type="scientific">Micromonospora narathiwatensis</name>
    <dbReference type="NCBI Taxonomy" id="299146"/>
    <lineage>
        <taxon>Bacteria</taxon>
        <taxon>Bacillati</taxon>
        <taxon>Actinomycetota</taxon>
        <taxon>Actinomycetes</taxon>
        <taxon>Micromonosporales</taxon>
        <taxon>Micromonosporaceae</taxon>
        <taxon>Micromonospora</taxon>
    </lineage>
</organism>
<feature type="compositionally biased region" description="Polar residues" evidence="1">
    <location>
        <begin position="20"/>
        <end position="34"/>
    </location>
</feature>
<proteinExistence type="predicted"/>
<gene>
    <name evidence="2" type="ORF">GA0070621_4963</name>
</gene>
<keyword evidence="3" id="KW-1185">Reference proteome</keyword>
<dbReference type="PATRIC" id="fig|299146.4.peg.5120"/>